<dbReference type="Proteomes" id="UP000193334">
    <property type="component" value="Chromosome"/>
</dbReference>
<protein>
    <submittedName>
        <fullName evidence="2">Uncharacterized protein</fullName>
    </submittedName>
</protein>
<keyword evidence="1" id="KW-0732">Signal</keyword>
<evidence type="ECO:0000256" key="1">
    <source>
        <dbReference type="SAM" id="SignalP"/>
    </source>
</evidence>
<dbReference type="STRING" id="1941349.STSP1_00622"/>
<dbReference type="AlphaFoldDB" id="A0A1W6LKG8"/>
<evidence type="ECO:0000313" key="2">
    <source>
        <dbReference type="EMBL" id="ARN56246.1"/>
    </source>
</evidence>
<sequence length="735" mass="84512" precursor="true">MKNCTILIAGMVLSVCSLYSYADNDVRLVTDRSLELTGFQDSRPYSPECDFRNDFAMVYGASRSDLIDDLQSWKQKNYLPHLMTGIAWGQYSDFRDFEGSSIMSLSQVHADGSQKLHGHMNPYIVPSIEFADYITEKLKAAIDAGVLAIHLEEPEFWAYTGFSEKFQKEWKLYYDEPFTRPDSSINAQYKASQLKYYLYTRTIRRVAEACKDYALRKHNRELRIYVPTHSLINYTHWNIVSPQSSLIDSDVIDGCIAQVWTGTSRTPNVYEGKRAERTFETAFLEYGVMQELVRNTDRRLWFLHDPIEDNSGYGWDDYKYNYKATLIASLLQPHIWRYEICPWPHRVFKRSYPRGSENAKPIPDDYAATLCTVFNQLRDMRQEEIEWVNAAHGIGVLIADSAMFQRAEPVFREAAENKDNPKRASESEIEDFSGFYGLTLPLLKHGIPVQTVQLDNTVRFANYLKDYKVLVLSYEFMKPQTPAVNQALAEWTAQGGVLVYVGADEDPFNNVSEWWNKGDNNYASPSKHLLELLGIMPDAEAGNYGFGEGRVFLARKHPAYYSRSESAADEYRSILIKAANAAGMQFNRNNYLQLNRGPYVIAACLEDSISDKPLELEGLFVDLLESHLPVKKKVSVRPGQRIWLMDLKKLKKNKAQPIASAARIESWEKLDDGIQLKLSAPRDVEIVSRIRLPEKPARMLIDNKKFADFSWHKESKTLFFKSPAFEEIQSVNIFW</sequence>
<organism evidence="2 3">
    <name type="scientific">Sedimentisphaera salicampi</name>
    <dbReference type="NCBI Taxonomy" id="1941349"/>
    <lineage>
        <taxon>Bacteria</taxon>
        <taxon>Pseudomonadati</taxon>
        <taxon>Planctomycetota</taxon>
        <taxon>Phycisphaerae</taxon>
        <taxon>Sedimentisphaerales</taxon>
        <taxon>Sedimentisphaeraceae</taxon>
        <taxon>Sedimentisphaera</taxon>
    </lineage>
</organism>
<evidence type="ECO:0000313" key="3">
    <source>
        <dbReference type="Proteomes" id="UP000193334"/>
    </source>
</evidence>
<dbReference type="KEGG" id="pbp:STSP1_00622"/>
<proteinExistence type="predicted"/>
<feature type="signal peptide" evidence="1">
    <location>
        <begin position="1"/>
        <end position="22"/>
    </location>
</feature>
<accession>A0A1W6LKG8</accession>
<dbReference type="EMBL" id="CP021023">
    <property type="protein sequence ID" value="ARN56246.1"/>
    <property type="molecule type" value="Genomic_DNA"/>
</dbReference>
<keyword evidence="3" id="KW-1185">Reference proteome</keyword>
<gene>
    <name evidence="2" type="ORF">STSP1_00622</name>
</gene>
<reference evidence="3" key="1">
    <citation type="submission" date="2017-04" db="EMBL/GenBank/DDBJ databases">
        <title>Comparative genomics and description of representatives of a novel lineage of planctomycetes thriving in anoxic sediments.</title>
        <authorList>
            <person name="Spring S."/>
            <person name="Bunk B."/>
            <person name="Sproer C."/>
        </authorList>
    </citation>
    <scope>NUCLEOTIDE SEQUENCE [LARGE SCALE GENOMIC DNA]</scope>
    <source>
        <strain evidence="3">ST-PulAB-D4</strain>
    </source>
</reference>
<feature type="chain" id="PRO_5012732494" evidence="1">
    <location>
        <begin position="23"/>
        <end position="735"/>
    </location>
</feature>
<dbReference type="RefSeq" id="WP_085754953.1">
    <property type="nucleotide sequence ID" value="NZ_CP021023.1"/>
</dbReference>
<name>A0A1W6LKG8_9BACT</name>